<name>A0A1H9JTZ4_9GAMM</name>
<organism evidence="1 2">
    <name type="scientific">Solimonas aquatica</name>
    <dbReference type="NCBI Taxonomy" id="489703"/>
    <lineage>
        <taxon>Bacteria</taxon>
        <taxon>Pseudomonadati</taxon>
        <taxon>Pseudomonadota</taxon>
        <taxon>Gammaproteobacteria</taxon>
        <taxon>Nevskiales</taxon>
        <taxon>Nevskiaceae</taxon>
        <taxon>Solimonas</taxon>
    </lineage>
</organism>
<proteinExistence type="predicted"/>
<keyword evidence="2" id="KW-1185">Reference proteome</keyword>
<gene>
    <name evidence="1" type="ORF">SAMN04488038_11271</name>
</gene>
<evidence type="ECO:0000313" key="2">
    <source>
        <dbReference type="Proteomes" id="UP000199233"/>
    </source>
</evidence>
<dbReference type="AlphaFoldDB" id="A0A1H9JTZ4"/>
<dbReference type="EMBL" id="FOFS01000012">
    <property type="protein sequence ID" value="SEQ90290.1"/>
    <property type="molecule type" value="Genomic_DNA"/>
</dbReference>
<dbReference type="RefSeq" id="WP_093287999.1">
    <property type="nucleotide sequence ID" value="NZ_FOFS01000012.1"/>
</dbReference>
<evidence type="ECO:0008006" key="3">
    <source>
        <dbReference type="Google" id="ProtNLM"/>
    </source>
</evidence>
<dbReference type="InterPro" id="IPR011990">
    <property type="entry name" value="TPR-like_helical_dom_sf"/>
</dbReference>
<evidence type="ECO:0000313" key="1">
    <source>
        <dbReference type="EMBL" id="SEQ90290.1"/>
    </source>
</evidence>
<dbReference type="Gene3D" id="1.25.40.10">
    <property type="entry name" value="Tetratricopeptide repeat domain"/>
    <property type="match status" value="1"/>
</dbReference>
<dbReference type="SUPFAM" id="SSF48452">
    <property type="entry name" value="TPR-like"/>
    <property type="match status" value="1"/>
</dbReference>
<accession>A0A1H9JTZ4</accession>
<dbReference type="Proteomes" id="UP000199233">
    <property type="component" value="Unassembled WGS sequence"/>
</dbReference>
<dbReference type="STRING" id="489703.SAMN04488038_11271"/>
<protein>
    <recommendedName>
        <fullName evidence="3">MxaK protein</fullName>
    </recommendedName>
</protein>
<sequence>MAAMKRALTPLLAWLALALCLATALFCALRLQTATAHNRMMVDGSLLKRVSLPDSPRLHYAAGWWYERAQLPRQALTYYAQADADAAADPALAARARFALGNLYFARGLRAADIASGGSHVLALAQLQLAREAYRATLQLDPQLREARYNLELLERLSPERRVQGWSRRESRLQLDEAEQHGWAGMQETPMRGLP</sequence>
<reference evidence="1 2" key="1">
    <citation type="submission" date="2016-10" db="EMBL/GenBank/DDBJ databases">
        <authorList>
            <person name="de Groot N.N."/>
        </authorList>
    </citation>
    <scope>NUCLEOTIDE SEQUENCE [LARGE SCALE GENOMIC DNA]</scope>
    <source>
        <strain evidence="1 2">DSM 25927</strain>
    </source>
</reference>